<dbReference type="SMART" id="SM00507">
    <property type="entry name" value="HNHc"/>
    <property type="match status" value="1"/>
</dbReference>
<dbReference type="RefSeq" id="WP_338434829.1">
    <property type="nucleotide sequence ID" value="NZ_JAUYVH010000001.1"/>
</dbReference>
<dbReference type="InterPro" id="IPR002711">
    <property type="entry name" value="HNH"/>
</dbReference>
<proteinExistence type="predicted"/>
<feature type="transmembrane region" description="Helical" evidence="1">
    <location>
        <begin position="12"/>
        <end position="31"/>
    </location>
</feature>
<keyword evidence="3" id="KW-0255">Endonuclease</keyword>
<dbReference type="Pfam" id="PF01844">
    <property type="entry name" value="HNH"/>
    <property type="match status" value="1"/>
</dbReference>
<name>A0ABU1BJ06_9BURK</name>
<evidence type="ECO:0000259" key="2">
    <source>
        <dbReference type="SMART" id="SM00507"/>
    </source>
</evidence>
<keyword evidence="4" id="KW-1185">Reference proteome</keyword>
<keyword evidence="1" id="KW-0472">Membrane</keyword>
<protein>
    <submittedName>
        <fullName evidence="3">HNH endonuclease</fullName>
    </submittedName>
</protein>
<keyword evidence="1" id="KW-1133">Transmembrane helix</keyword>
<dbReference type="CDD" id="cd00085">
    <property type="entry name" value="HNHc"/>
    <property type="match status" value="1"/>
</dbReference>
<keyword evidence="3" id="KW-0540">Nuclease</keyword>
<keyword evidence="1" id="KW-0812">Transmembrane</keyword>
<evidence type="ECO:0000313" key="3">
    <source>
        <dbReference type="EMBL" id="MDQ9169001.1"/>
    </source>
</evidence>
<dbReference type="GO" id="GO:0004519">
    <property type="term" value="F:endonuclease activity"/>
    <property type="evidence" value="ECO:0007669"/>
    <property type="project" value="UniProtKB-KW"/>
</dbReference>
<dbReference type="EMBL" id="JAUYVH010000001">
    <property type="protein sequence ID" value="MDQ9169001.1"/>
    <property type="molecule type" value="Genomic_DNA"/>
</dbReference>
<dbReference type="Proteomes" id="UP001225596">
    <property type="component" value="Unassembled WGS sequence"/>
</dbReference>
<evidence type="ECO:0000313" key="4">
    <source>
        <dbReference type="Proteomes" id="UP001225596"/>
    </source>
</evidence>
<gene>
    <name evidence="3" type="ORF">Q8A64_01120</name>
</gene>
<keyword evidence="3" id="KW-0378">Hydrolase</keyword>
<accession>A0ABU1BJ06</accession>
<reference evidence="3 4" key="1">
    <citation type="submission" date="2023-08" db="EMBL/GenBank/DDBJ databases">
        <title>Oxalobacteraceae gen .nov., isolated from river sludge outside the plant.</title>
        <authorList>
            <person name="Zhao S.Y."/>
        </authorList>
    </citation>
    <scope>NUCLEOTIDE SEQUENCE [LARGE SCALE GENOMIC DNA]</scope>
    <source>
        <strain evidence="3 4">R-40</strain>
    </source>
</reference>
<sequence length="164" mass="18919">MKSTAHDWFFPFFFAAGDLVNYFFLYVFTGLRISDKALIKYFFMAIYFNDDDESAFPEGRKKFVMHHTREPDSAITRKAKRLQFEQTGKLECEVCDFDFSLHYGSPGEGFIEAHHRVPVSELNGKIRTKIGDLALVCSNCHRMLHRGKPLPTVESLRSLLQGEV</sequence>
<comment type="caution">
    <text evidence="3">The sequence shown here is derived from an EMBL/GenBank/DDBJ whole genome shotgun (WGS) entry which is preliminary data.</text>
</comment>
<dbReference type="InterPro" id="IPR003615">
    <property type="entry name" value="HNH_nuc"/>
</dbReference>
<evidence type="ECO:0000256" key="1">
    <source>
        <dbReference type="SAM" id="Phobius"/>
    </source>
</evidence>
<feature type="domain" description="HNH nuclease" evidence="2">
    <location>
        <begin position="79"/>
        <end position="142"/>
    </location>
</feature>
<organism evidence="3 4">
    <name type="scientific">Keguizhuia sedimenti</name>
    <dbReference type="NCBI Taxonomy" id="3064264"/>
    <lineage>
        <taxon>Bacteria</taxon>
        <taxon>Pseudomonadati</taxon>
        <taxon>Pseudomonadota</taxon>
        <taxon>Betaproteobacteria</taxon>
        <taxon>Burkholderiales</taxon>
        <taxon>Oxalobacteraceae</taxon>
        <taxon>Keguizhuia</taxon>
    </lineage>
</organism>